<proteinExistence type="predicted"/>
<organism evidence="1 2">
    <name type="scientific">Sphaerosporella brunnea</name>
    <dbReference type="NCBI Taxonomy" id="1250544"/>
    <lineage>
        <taxon>Eukaryota</taxon>
        <taxon>Fungi</taxon>
        <taxon>Dikarya</taxon>
        <taxon>Ascomycota</taxon>
        <taxon>Pezizomycotina</taxon>
        <taxon>Pezizomycetes</taxon>
        <taxon>Pezizales</taxon>
        <taxon>Pyronemataceae</taxon>
        <taxon>Sphaerosporella</taxon>
    </lineage>
</organism>
<dbReference type="InterPro" id="IPR032710">
    <property type="entry name" value="NTF2-like_dom_sf"/>
</dbReference>
<evidence type="ECO:0000313" key="1">
    <source>
        <dbReference type="EMBL" id="KAA8898628.1"/>
    </source>
</evidence>
<gene>
    <name evidence="1" type="ORF">FN846DRAFT_205741</name>
</gene>
<comment type="caution">
    <text evidence="1">The sequence shown here is derived from an EMBL/GenBank/DDBJ whole genome shotgun (WGS) entry which is preliminary data.</text>
</comment>
<evidence type="ECO:0008006" key="3">
    <source>
        <dbReference type="Google" id="ProtNLM"/>
    </source>
</evidence>
<reference evidence="1 2" key="1">
    <citation type="submission" date="2019-09" db="EMBL/GenBank/DDBJ databases">
        <title>Draft genome of the ectomycorrhizal ascomycete Sphaerosporella brunnea.</title>
        <authorList>
            <consortium name="DOE Joint Genome Institute"/>
            <person name="Benucci G.M."/>
            <person name="Marozzi G."/>
            <person name="Antonielli L."/>
            <person name="Sanchez S."/>
            <person name="Marco P."/>
            <person name="Wang X."/>
            <person name="Falini L.B."/>
            <person name="Barry K."/>
            <person name="Haridas S."/>
            <person name="Lipzen A."/>
            <person name="Labutti K."/>
            <person name="Grigoriev I.V."/>
            <person name="Murat C."/>
            <person name="Martin F."/>
            <person name="Albertini E."/>
            <person name="Donnini D."/>
            <person name="Bonito G."/>
        </authorList>
    </citation>
    <scope>NUCLEOTIDE SEQUENCE [LARGE SCALE GENOMIC DNA]</scope>
    <source>
        <strain evidence="1 2">Sb_GMNB300</strain>
    </source>
</reference>
<dbReference type="AlphaFoldDB" id="A0A5J5EP95"/>
<protein>
    <recommendedName>
        <fullName evidence="3">SnoaL-like domain-containing protein</fullName>
    </recommendedName>
</protein>
<accession>A0A5J5EP95</accession>
<name>A0A5J5EP95_9PEZI</name>
<sequence length="145" mass="15926">MARDHSAFIKAFFLASDNGSDHAAYVENFTADATLKMGLKTAVGSEQIRALREGMWAAVTSRHHVVTTTYPAAPGAEEDAIMMFGSVHYTLTNGRSLTTEWSSRMVFDRSGEKLKFYQVYLDASPMIVALGKRIEADESGNVKVV</sequence>
<keyword evidence="2" id="KW-1185">Reference proteome</keyword>
<dbReference type="PANTHER" id="PTHR39401">
    <property type="entry name" value="SNOAL-LIKE DOMAIN-CONTAINING PROTEIN"/>
    <property type="match status" value="1"/>
</dbReference>
<dbReference type="Gene3D" id="3.10.450.50">
    <property type="match status" value="1"/>
</dbReference>
<dbReference type="InParanoid" id="A0A5J5EP95"/>
<evidence type="ECO:0000313" key="2">
    <source>
        <dbReference type="Proteomes" id="UP000326924"/>
    </source>
</evidence>
<dbReference type="Proteomes" id="UP000326924">
    <property type="component" value="Unassembled WGS sequence"/>
</dbReference>
<dbReference type="PANTHER" id="PTHR39401:SF1">
    <property type="entry name" value="SNOAL-LIKE DOMAIN-CONTAINING PROTEIN"/>
    <property type="match status" value="1"/>
</dbReference>
<dbReference type="EMBL" id="VXIS01000181">
    <property type="protein sequence ID" value="KAA8898628.1"/>
    <property type="molecule type" value="Genomic_DNA"/>
</dbReference>
<dbReference type="SUPFAM" id="SSF54427">
    <property type="entry name" value="NTF2-like"/>
    <property type="match status" value="1"/>
</dbReference>
<dbReference type="OrthoDB" id="3468019at2759"/>